<dbReference type="InterPro" id="IPR051970">
    <property type="entry name" value="TEL2_Regulation"/>
</dbReference>
<feature type="compositionally biased region" description="Basic and acidic residues" evidence="1">
    <location>
        <begin position="252"/>
        <end position="265"/>
    </location>
</feature>
<proteinExistence type="predicted"/>
<feature type="compositionally biased region" description="Basic and acidic residues" evidence="1">
    <location>
        <begin position="274"/>
        <end position="299"/>
    </location>
</feature>
<accession>A0A9N8F0H9</accession>
<dbReference type="GO" id="GO:0051083">
    <property type="term" value="P:'de novo' cotranslational protein folding"/>
    <property type="evidence" value="ECO:0007669"/>
    <property type="project" value="TreeGrafter"/>
</dbReference>
<evidence type="ECO:0000313" key="3">
    <source>
        <dbReference type="Proteomes" id="UP001153069"/>
    </source>
</evidence>
<dbReference type="PANTHER" id="PTHR15830">
    <property type="entry name" value="TELOMERE LENGTH REGULATION PROTEIN TEL2 FAMILY MEMBER"/>
    <property type="match status" value="1"/>
</dbReference>
<keyword evidence="3" id="KW-1185">Reference proteome</keyword>
<evidence type="ECO:0000313" key="2">
    <source>
        <dbReference type="EMBL" id="CAB9528125.1"/>
    </source>
</evidence>
<feature type="compositionally biased region" description="Low complexity" evidence="1">
    <location>
        <begin position="48"/>
        <end position="57"/>
    </location>
</feature>
<gene>
    <name evidence="2" type="ORF">SEMRO_2151_G316740.1</name>
</gene>
<dbReference type="Proteomes" id="UP001153069">
    <property type="component" value="Unassembled WGS sequence"/>
</dbReference>
<name>A0A9N8F0H9_9STRA</name>
<dbReference type="GO" id="GO:0042162">
    <property type="term" value="F:telomeric DNA binding"/>
    <property type="evidence" value="ECO:0007669"/>
    <property type="project" value="TreeGrafter"/>
</dbReference>
<comment type="caution">
    <text evidence="2">The sequence shown here is derived from an EMBL/GenBank/DDBJ whole genome shotgun (WGS) entry which is preliminary data.</text>
</comment>
<feature type="compositionally biased region" description="Acidic residues" evidence="1">
    <location>
        <begin position="58"/>
        <end position="82"/>
    </location>
</feature>
<feature type="non-terminal residue" evidence="2">
    <location>
        <position position="1"/>
    </location>
</feature>
<dbReference type="OrthoDB" id="10258062at2759"/>
<feature type="region of interest" description="Disordered" evidence="1">
    <location>
        <begin position="236"/>
        <end position="299"/>
    </location>
</feature>
<dbReference type="EMBL" id="CAICTM010002149">
    <property type="protein sequence ID" value="CAB9528125.1"/>
    <property type="molecule type" value="Genomic_DNA"/>
</dbReference>
<dbReference type="GO" id="GO:0005829">
    <property type="term" value="C:cytosol"/>
    <property type="evidence" value="ECO:0007669"/>
    <property type="project" value="TreeGrafter"/>
</dbReference>
<reference evidence="2" key="1">
    <citation type="submission" date="2020-06" db="EMBL/GenBank/DDBJ databases">
        <authorList>
            <consortium name="Plant Systems Biology data submission"/>
        </authorList>
    </citation>
    <scope>NUCLEOTIDE SEQUENCE</scope>
    <source>
        <strain evidence="2">D6</strain>
    </source>
</reference>
<sequence length="299" mass="33641">RLLVLSPSSVLNEEWPDRLLCHCVASLLANPAPLLTKKKSDKTRSTADSEGSSTTSSSEEDSSSSEDSSSGEEDLDSDSEDSIEGALQHHAWLAKHVQEVIATWSLAVFVRQTDHRLQRHVTNFLLSGMCFLQLQQDDTNNNSTSHHNNNHKNAPHMSELVAGLLEGVTVRLESSIPAIRKDGMMIAERLAQKMGQELQFDELDQERSLMDDDEVTFLQSVMTASEFPSHYCTTAVGRKKQKQKASQLLQQEWKKAAQHEKRREQPQSQHQQRKSKEERQKERKGRAPETTKGKTGGEK</sequence>
<dbReference type="PANTHER" id="PTHR15830:SF10">
    <property type="entry name" value="TELOMERE LENGTH REGULATION PROTEIN TEL2 HOMOLOG"/>
    <property type="match status" value="1"/>
</dbReference>
<evidence type="ECO:0000256" key="1">
    <source>
        <dbReference type="SAM" id="MobiDB-lite"/>
    </source>
</evidence>
<dbReference type="GO" id="GO:0051879">
    <property type="term" value="F:Hsp90 protein binding"/>
    <property type="evidence" value="ECO:0007669"/>
    <property type="project" value="TreeGrafter"/>
</dbReference>
<feature type="region of interest" description="Disordered" evidence="1">
    <location>
        <begin position="35"/>
        <end position="82"/>
    </location>
</feature>
<dbReference type="AlphaFoldDB" id="A0A9N8F0H9"/>
<protein>
    <submittedName>
        <fullName evidence="2">Uncharacterized protein</fullName>
    </submittedName>
</protein>
<organism evidence="2 3">
    <name type="scientific">Seminavis robusta</name>
    <dbReference type="NCBI Taxonomy" id="568900"/>
    <lineage>
        <taxon>Eukaryota</taxon>
        <taxon>Sar</taxon>
        <taxon>Stramenopiles</taxon>
        <taxon>Ochrophyta</taxon>
        <taxon>Bacillariophyta</taxon>
        <taxon>Bacillariophyceae</taxon>
        <taxon>Bacillariophycidae</taxon>
        <taxon>Naviculales</taxon>
        <taxon>Naviculaceae</taxon>
        <taxon>Seminavis</taxon>
    </lineage>
</organism>